<accession>A0A0E9UUI0</accession>
<dbReference type="AlphaFoldDB" id="A0A0E9UUI0"/>
<evidence type="ECO:0000313" key="1">
    <source>
        <dbReference type="EMBL" id="JAH68845.1"/>
    </source>
</evidence>
<reference evidence="1" key="2">
    <citation type="journal article" date="2015" name="Fish Shellfish Immunol.">
        <title>Early steps in the European eel (Anguilla anguilla)-Vibrio vulnificus interaction in the gills: Role of the RtxA13 toxin.</title>
        <authorList>
            <person name="Callol A."/>
            <person name="Pajuelo D."/>
            <person name="Ebbesson L."/>
            <person name="Teles M."/>
            <person name="MacKenzie S."/>
            <person name="Amaro C."/>
        </authorList>
    </citation>
    <scope>NUCLEOTIDE SEQUENCE</scope>
</reference>
<sequence length="37" mass="4015">MPTKMRWAHRAVGILCIWSPGADTGLSTCSVNALRTI</sequence>
<organism evidence="1">
    <name type="scientific">Anguilla anguilla</name>
    <name type="common">European freshwater eel</name>
    <name type="synonym">Muraena anguilla</name>
    <dbReference type="NCBI Taxonomy" id="7936"/>
    <lineage>
        <taxon>Eukaryota</taxon>
        <taxon>Metazoa</taxon>
        <taxon>Chordata</taxon>
        <taxon>Craniata</taxon>
        <taxon>Vertebrata</taxon>
        <taxon>Euteleostomi</taxon>
        <taxon>Actinopterygii</taxon>
        <taxon>Neopterygii</taxon>
        <taxon>Teleostei</taxon>
        <taxon>Anguilliformes</taxon>
        <taxon>Anguillidae</taxon>
        <taxon>Anguilla</taxon>
    </lineage>
</organism>
<name>A0A0E9UUI0_ANGAN</name>
<protein>
    <submittedName>
        <fullName evidence="1">Uncharacterized protein</fullName>
    </submittedName>
</protein>
<dbReference type="EMBL" id="GBXM01039732">
    <property type="protein sequence ID" value="JAH68845.1"/>
    <property type="molecule type" value="Transcribed_RNA"/>
</dbReference>
<reference evidence="1" key="1">
    <citation type="submission" date="2014-11" db="EMBL/GenBank/DDBJ databases">
        <authorList>
            <person name="Amaro Gonzalez C."/>
        </authorList>
    </citation>
    <scope>NUCLEOTIDE SEQUENCE</scope>
</reference>
<proteinExistence type="predicted"/>